<reference evidence="1" key="2">
    <citation type="journal article" date="2015" name="Data Brief">
        <title>Shoot transcriptome of the giant reed, Arundo donax.</title>
        <authorList>
            <person name="Barrero R.A."/>
            <person name="Guerrero F.D."/>
            <person name="Moolhuijzen P."/>
            <person name="Goolsby J.A."/>
            <person name="Tidwell J."/>
            <person name="Bellgard S.E."/>
            <person name="Bellgard M.I."/>
        </authorList>
    </citation>
    <scope>NUCLEOTIDE SEQUENCE</scope>
    <source>
        <tissue evidence="1">Shoot tissue taken approximately 20 cm above the soil surface</tissue>
    </source>
</reference>
<dbReference type="AlphaFoldDB" id="A0A0A9FPV5"/>
<proteinExistence type="predicted"/>
<accession>A0A0A9FPV5</accession>
<evidence type="ECO:0000313" key="1">
    <source>
        <dbReference type="EMBL" id="JAE12336.1"/>
    </source>
</evidence>
<name>A0A0A9FPV5_ARUDO</name>
<sequence length="57" mass="6669">MLCNLRICLKYSYRNITLAHWSALWLPGNNVLAMQSFVFNHRISKEFSKSFCCSHST</sequence>
<protein>
    <submittedName>
        <fullName evidence="1">Uncharacterized protein</fullName>
    </submittedName>
</protein>
<organism evidence="1">
    <name type="scientific">Arundo donax</name>
    <name type="common">Giant reed</name>
    <name type="synonym">Donax arundinaceus</name>
    <dbReference type="NCBI Taxonomy" id="35708"/>
    <lineage>
        <taxon>Eukaryota</taxon>
        <taxon>Viridiplantae</taxon>
        <taxon>Streptophyta</taxon>
        <taxon>Embryophyta</taxon>
        <taxon>Tracheophyta</taxon>
        <taxon>Spermatophyta</taxon>
        <taxon>Magnoliopsida</taxon>
        <taxon>Liliopsida</taxon>
        <taxon>Poales</taxon>
        <taxon>Poaceae</taxon>
        <taxon>PACMAD clade</taxon>
        <taxon>Arundinoideae</taxon>
        <taxon>Arundineae</taxon>
        <taxon>Arundo</taxon>
    </lineage>
</organism>
<reference evidence="1" key="1">
    <citation type="submission" date="2014-09" db="EMBL/GenBank/DDBJ databases">
        <authorList>
            <person name="Magalhaes I.L.F."/>
            <person name="Oliveira U."/>
            <person name="Santos F.R."/>
            <person name="Vidigal T.H.D.A."/>
            <person name="Brescovit A.D."/>
            <person name="Santos A.J."/>
        </authorList>
    </citation>
    <scope>NUCLEOTIDE SEQUENCE</scope>
    <source>
        <tissue evidence="1">Shoot tissue taken approximately 20 cm above the soil surface</tissue>
    </source>
</reference>
<dbReference type="EMBL" id="GBRH01185560">
    <property type="protein sequence ID" value="JAE12336.1"/>
    <property type="molecule type" value="Transcribed_RNA"/>
</dbReference>